<evidence type="ECO:0008006" key="3">
    <source>
        <dbReference type="Google" id="ProtNLM"/>
    </source>
</evidence>
<dbReference type="Gramene" id="OE9A081240T1">
    <property type="protein sequence ID" value="OE9A081240C1"/>
    <property type="gene ID" value="OE9A081240"/>
</dbReference>
<protein>
    <recommendedName>
        <fullName evidence="3">Angiotensin-converting enzyme 2</fullName>
    </recommendedName>
</protein>
<gene>
    <name evidence="1" type="ORF">OLEA9_A081240</name>
</gene>
<dbReference type="PANTHER" id="PTHR31871">
    <property type="entry name" value="OS02G0137100 PROTEIN"/>
    <property type="match status" value="1"/>
</dbReference>
<comment type="caution">
    <text evidence="1">The sequence shown here is derived from an EMBL/GenBank/DDBJ whole genome shotgun (WGS) entry which is preliminary data.</text>
</comment>
<dbReference type="Pfam" id="PF09713">
    <property type="entry name" value="A_thal_3526"/>
    <property type="match status" value="1"/>
</dbReference>
<keyword evidence="2" id="KW-1185">Reference proteome</keyword>
<dbReference type="NCBIfam" id="TIGR01589">
    <property type="entry name" value="A_thal_3526"/>
    <property type="match status" value="1"/>
</dbReference>
<name>A0A8S0TPC6_OLEEU</name>
<dbReference type="PANTHER" id="PTHR31871:SF1">
    <property type="entry name" value="HISTIDINE-TRNA LIGASE"/>
    <property type="match status" value="1"/>
</dbReference>
<accession>A0A8S0TPC6</accession>
<evidence type="ECO:0000313" key="2">
    <source>
        <dbReference type="Proteomes" id="UP000594638"/>
    </source>
</evidence>
<dbReference type="EMBL" id="CACTIH010007283">
    <property type="protein sequence ID" value="CAA3007685.1"/>
    <property type="molecule type" value="Genomic_DNA"/>
</dbReference>
<dbReference type="InterPro" id="IPR006476">
    <property type="entry name" value="CHP01589_pln"/>
</dbReference>
<organism evidence="1 2">
    <name type="scientific">Olea europaea subsp. europaea</name>
    <dbReference type="NCBI Taxonomy" id="158383"/>
    <lineage>
        <taxon>Eukaryota</taxon>
        <taxon>Viridiplantae</taxon>
        <taxon>Streptophyta</taxon>
        <taxon>Embryophyta</taxon>
        <taxon>Tracheophyta</taxon>
        <taxon>Spermatophyta</taxon>
        <taxon>Magnoliopsida</taxon>
        <taxon>eudicotyledons</taxon>
        <taxon>Gunneridae</taxon>
        <taxon>Pentapetalae</taxon>
        <taxon>asterids</taxon>
        <taxon>lamiids</taxon>
        <taxon>Lamiales</taxon>
        <taxon>Oleaceae</taxon>
        <taxon>Oleeae</taxon>
        <taxon>Olea</taxon>
    </lineage>
</organism>
<evidence type="ECO:0000313" key="1">
    <source>
        <dbReference type="EMBL" id="CAA3007685.1"/>
    </source>
</evidence>
<dbReference type="AlphaFoldDB" id="A0A8S0TPC6"/>
<reference evidence="1 2" key="1">
    <citation type="submission" date="2019-12" db="EMBL/GenBank/DDBJ databases">
        <authorList>
            <person name="Alioto T."/>
            <person name="Alioto T."/>
            <person name="Gomez Garrido J."/>
        </authorList>
    </citation>
    <scope>NUCLEOTIDE SEQUENCE [LARGE SCALE GENOMIC DNA]</scope>
</reference>
<sequence>MKFMVQNLIERCLQLYMSQKEVVSTLLRQAKIEPGFTELVWQKLETENQRFFEAYYLRLLVKEQILRFNQLLERQVELMPQICLTGVASTPLSNESQIHPMHNNLAYLTPEHTGALKPESMDHAISIVPNAYTNGASSRQPSVQIPVNIVSDDMLLAQSSNSGTIQGIDGGIIKTEESYSGDSPFIFGGDNNLLETHNGIGDASISSFGSVVSNSEPLNENIMEADTNMFGFLGQIPRNFSLSDLTADFSNSTDILESYSRSPFLGTDTNFLDLDIKEEQQDINKLDTISEGLSYEDFGSD</sequence>
<dbReference type="OrthoDB" id="1620396at2759"/>
<proteinExistence type="predicted"/>
<dbReference type="Proteomes" id="UP000594638">
    <property type="component" value="Unassembled WGS sequence"/>
</dbReference>